<dbReference type="Pfam" id="PF13193">
    <property type="entry name" value="AMP-binding_C"/>
    <property type="match status" value="1"/>
</dbReference>
<dbReference type="InterPro" id="IPR010071">
    <property type="entry name" value="AA_adenyl_dom"/>
</dbReference>
<organism evidence="6 7">
    <name type="scientific">Corallococcus exercitus</name>
    <dbReference type="NCBI Taxonomy" id="2316736"/>
    <lineage>
        <taxon>Bacteria</taxon>
        <taxon>Pseudomonadati</taxon>
        <taxon>Myxococcota</taxon>
        <taxon>Myxococcia</taxon>
        <taxon>Myxococcales</taxon>
        <taxon>Cystobacterineae</taxon>
        <taxon>Myxococcaceae</taxon>
        <taxon>Corallococcus</taxon>
    </lineage>
</organism>
<dbReference type="Gene3D" id="3.40.50.980">
    <property type="match status" value="2"/>
</dbReference>
<dbReference type="GO" id="GO:0031177">
    <property type="term" value="F:phosphopantetheine binding"/>
    <property type="evidence" value="ECO:0007669"/>
    <property type="project" value="InterPro"/>
</dbReference>
<dbReference type="FunFam" id="3.40.50.980:FF:000001">
    <property type="entry name" value="Non-ribosomal peptide synthetase"/>
    <property type="match status" value="1"/>
</dbReference>
<dbReference type="Gene3D" id="3.30.559.10">
    <property type="entry name" value="Chloramphenicol acetyltransferase-like domain"/>
    <property type="match status" value="2"/>
</dbReference>
<dbReference type="Pfam" id="PF00550">
    <property type="entry name" value="PP-binding"/>
    <property type="match status" value="2"/>
</dbReference>
<dbReference type="GO" id="GO:0044550">
    <property type="term" value="P:secondary metabolite biosynthetic process"/>
    <property type="evidence" value="ECO:0007669"/>
    <property type="project" value="UniProtKB-ARBA"/>
</dbReference>
<dbReference type="InterPro" id="IPR045851">
    <property type="entry name" value="AMP-bd_C_sf"/>
</dbReference>
<comment type="caution">
    <text evidence="6">The sequence shown here is derived from an EMBL/GenBank/DDBJ whole genome shotgun (WGS) entry which is preliminary data.</text>
</comment>
<accession>A0A7Y4NHS3</accession>
<dbReference type="InterPro" id="IPR001242">
    <property type="entry name" value="Condensation_dom"/>
</dbReference>
<dbReference type="SUPFAM" id="SSF56801">
    <property type="entry name" value="Acetyl-CoA synthetase-like"/>
    <property type="match status" value="1"/>
</dbReference>
<dbReference type="InterPro" id="IPR023213">
    <property type="entry name" value="CAT-like_dom_sf"/>
</dbReference>
<dbReference type="PRINTS" id="PR00154">
    <property type="entry name" value="AMPBINDING"/>
</dbReference>
<dbReference type="FunFam" id="1.10.1200.10:FF:000005">
    <property type="entry name" value="Nonribosomal peptide synthetase 1"/>
    <property type="match status" value="2"/>
</dbReference>
<evidence type="ECO:0000256" key="1">
    <source>
        <dbReference type="ARBA" id="ARBA00001957"/>
    </source>
</evidence>
<dbReference type="SUPFAM" id="SSF52777">
    <property type="entry name" value="CoA-dependent acyltransferases"/>
    <property type="match status" value="3"/>
</dbReference>
<gene>
    <name evidence="6" type="ORF">HNS30_38720</name>
</gene>
<dbReference type="Gene3D" id="2.30.38.10">
    <property type="entry name" value="Luciferase, Domain 3"/>
    <property type="match status" value="1"/>
</dbReference>
<comment type="similarity">
    <text evidence="2">Belongs to the ATP-dependent AMP-binding enzyme family.</text>
</comment>
<dbReference type="SUPFAM" id="SSF47336">
    <property type="entry name" value="ACP-like"/>
    <property type="match status" value="2"/>
</dbReference>
<dbReference type="CDD" id="cd19531">
    <property type="entry name" value="LCL_NRPS-like"/>
    <property type="match status" value="1"/>
</dbReference>
<dbReference type="InterPro" id="IPR020806">
    <property type="entry name" value="PKS_PP-bd"/>
</dbReference>
<protein>
    <submittedName>
        <fullName evidence="6">Amino acid adenylation domain-containing protein</fullName>
    </submittedName>
</protein>
<evidence type="ECO:0000313" key="7">
    <source>
        <dbReference type="Proteomes" id="UP000528460"/>
    </source>
</evidence>
<dbReference type="FunFam" id="2.30.38.10:FF:000001">
    <property type="entry name" value="Non-ribosomal peptide synthetase PvdI"/>
    <property type="match status" value="1"/>
</dbReference>
<dbReference type="CDD" id="cd05930">
    <property type="entry name" value="A_NRPS"/>
    <property type="match status" value="1"/>
</dbReference>
<evidence type="ECO:0000256" key="3">
    <source>
        <dbReference type="ARBA" id="ARBA00022450"/>
    </source>
</evidence>
<dbReference type="InterPro" id="IPR020845">
    <property type="entry name" value="AMP-binding_CS"/>
</dbReference>
<dbReference type="InterPro" id="IPR025110">
    <property type="entry name" value="AMP-bd_C"/>
</dbReference>
<evidence type="ECO:0000256" key="2">
    <source>
        <dbReference type="ARBA" id="ARBA00006432"/>
    </source>
</evidence>
<comment type="cofactor">
    <cofactor evidence="1">
        <name>pantetheine 4'-phosphate</name>
        <dbReference type="ChEBI" id="CHEBI:47942"/>
    </cofactor>
</comment>
<dbReference type="SMART" id="SM00823">
    <property type="entry name" value="PKS_PP"/>
    <property type="match status" value="2"/>
</dbReference>
<dbReference type="Proteomes" id="UP000528460">
    <property type="component" value="Unassembled WGS sequence"/>
</dbReference>
<dbReference type="PANTHER" id="PTHR45527:SF1">
    <property type="entry name" value="FATTY ACID SYNTHASE"/>
    <property type="match status" value="1"/>
</dbReference>
<sequence length="1207" mass="132375">RNATEEKLAEVFALVLRVERVGIHSDFFSLGGHSLLATQLVSRVRAAFGAEVPLRALFEAPTVAALAERLRTATSGPRLPPLTRATYEGPPPLSFAQQRLWLLDQLQPGSAAYNIPAALRLKGQVDVEALRRAFEALVARHETLRTTLVQHQGQPAQRIHSPSAWTLPVLDVSSLPEAQRDEEARRLANLEARRPFDLEAGPLLRTSLVRLGDAEHLLLVTMHHIVSDGWSMGVLVRELTALYAAFHAGQVPTLAPLSVQYADFAIWQQEWLQGETLETQLSYWKEKLAGAPSALDLPTDRPRPPVQSHRGATVDVRFPPEVSQALKTLAQREGATPFMLLLAAWQLLLSRYSGQDDISVGSPIAGRTQAETEGLIGFFINTLVLRAQLNPRATFRELLAQVRGTTLAAYEHQHVPFEKLVEVLQPVRDLSRSALFQAMFSLQNTPIEALRVPGLSFEQHPLESNSAKFDLTLTLQDSSQGFIGVLEYSSDLFDASTVQRMVGHLGVLLEAIAAKPDATLASLPLLTAPERQQLLVEWNGPSAEFPRDLCLHDAFAAQALRTPDALAVICREEQLTFRELDTRANQLAHRLVRLGVGPDVRVVLCVERSVEALVGILGTLKAGGAYVPIDPSYPREWLSHVLLDTGAPVVLTQQRLRDSLPPHAAHDICLDSDADSLSREALEAPVTSVTPEHLAYIIYTSGSTGRPKGVMIQHRSVLNLRVALAATVHSDAQTAERVSVNAPLSFDASVKQLIQVLDGHTLCIVPDEARADVRELVHRIGQDALDVLDCSPAHLRLLVDEGLLESQSIPRRVLVGGEAVDPATWRHLAQVPRPRVFNVYGPTECTVDATACAFDASPTPTIGRPLPNVRVYVLDRTLRPVPVGVAGELFIGGEGVARGYLNRPELTADRFIPDAFSSTPGARLYRTGDVVRWRADGMLDYLGRADFQVKVRGFRIELGEIEACLLGHPAVHAAVVLAREDVPGDKRLVAYLVPEEGQSLDATEVRSFLKQHLPEYMVPSAFLVLESLPLNTNGKVDRKALPAPQGTALASTYVAPRTPAEEQLAALFIQVLRVERVGIHDDFFALGGHSLLATQLVSRVRATFRVELPLRALFEAPTVAALAGRIQSQTPSLRLPPLTRLQVEGPQPLSFAQQRLWFLDQLTPGDASYNLPTALRLTGQVDVESLRRAFEALVARHDSLRTTFHEH</sequence>
<dbReference type="GO" id="GO:0003824">
    <property type="term" value="F:catalytic activity"/>
    <property type="evidence" value="ECO:0007669"/>
    <property type="project" value="InterPro"/>
</dbReference>
<dbReference type="InterPro" id="IPR036736">
    <property type="entry name" value="ACP-like_sf"/>
</dbReference>
<dbReference type="EMBL" id="JABFJW010000590">
    <property type="protein sequence ID" value="NOK14963.1"/>
    <property type="molecule type" value="Genomic_DNA"/>
</dbReference>
<dbReference type="PROSITE" id="PS00012">
    <property type="entry name" value="PHOSPHOPANTETHEINE"/>
    <property type="match status" value="2"/>
</dbReference>
<dbReference type="FunFam" id="3.30.559.10:FF:000012">
    <property type="entry name" value="Non-ribosomal peptide synthetase"/>
    <property type="match status" value="1"/>
</dbReference>
<keyword evidence="4" id="KW-0597">Phosphoprotein</keyword>
<dbReference type="Pfam" id="PF00668">
    <property type="entry name" value="Condensation"/>
    <property type="match status" value="2"/>
</dbReference>
<feature type="domain" description="Carrier" evidence="5">
    <location>
        <begin position="1055"/>
        <end position="1130"/>
    </location>
</feature>
<dbReference type="GO" id="GO:0043041">
    <property type="term" value="P:amino acid activation for nonribosomal peptide biosynthetic process"/>
    <property type="evidence" value="ECO:0007669"/>
    <property type="project" value="TreeGrafter"/>
</dbReference>
<dbReference type="Gene3D" id="3.30.300.30">
    <property type="match status" value="1"/>
</dbReference>
<dbReference type="GO" id="GO:0005829">
    <property type="term" value="C:cytosol"/>
    <property type="evidence" value="ECO:0007669"/>
    <property type="project" value="TreeGrafter"/>
</dbReference>
<dbReference type="InterPro" id="IPR006162">
    <property type="entry name" value="Ppantetheine_attach_site"/>
</dbReference>
<evidence type="ECO:0000259" key="5">
    <source>
        <dbReference type="PROSITE" id="PS50075"/>
    </source>
</evidence>
<feature type="non-terminal residue" evidence="6">
    <location>
        <position position="1"/>
    </location>
</feature>
<dbReference type="InterPro" id="IPR020459">
    <property type="entry name" value="AMP-binding"/>
</dbReference>
<dbReference type="NCBIfam" id="TIGR01733">
    <property type="entry name" value="AA-adenyl-dom"/>
    <property type="match status" value="1"/>
</dbReference>
<dbReference type="InterPro" id="IPR000873">
    <property type="entry name" value="AMP-dep_synth/lig_dom"/>
</dbReference>
<dbReference type="Gene3D" id="1.10.1200.10">
    <property type="entry name" value="ACP-like"/>
    <property type="match status" value="2"/>
</dbReference>
<evidence type="ECO:0000256" key="4">
    <source>
        <dbReference type="ARBA" id="ARBA00022553"/>
    </source>
</evidence>
<dbReference type="RefSeq" id="WP_171422005.1">
    <property type="nucleotide sequence ID" value="NZ_JABFJW010000590.1"/>
</dbReference>
<dbReference type="FunFam" id="3.40.50.12780:FF:000012">
    <property type="entry name" value="Non-ribosomal peptide synthetase"/>
    <property type="match status" value="1"/>
</dbReference>
<dbReference type="AlphaFoldDB" id="A0A7Y4NHS3"/>
<proteinExistence type="inferred from homology"/>
<dbReference type="Pfam" id="PF00501">
    <property type="entry name" value="AMP-binding"/>
    <property type="match status" value="1"/>
</dbReference>
<reference evidence="6 7" key="1">
    <citation type="submission" date="2020-05" db="EMBL/GenBank/DDBJ databases">
        <authorList>
            <person name="Whitworth D."/>
        </authorList>
    </citation>
    <scope>NUCLEOTIDE SEQUENCE [LARGE SCALE GENOMIC DNA]</scope>
    <source>
        <strain evidence="6 7">CA046A</strain>
    </source>
</reference>
<feature type="domain" description="Carrier" evidence="5">
    <location>
        <begin position="1"/>
        <end position="74"/>
    </location>
</feature>
<dbReference type="Gene3D" id="3.30.559.30">
    <property type="entry name" value="Nonribosomal peptide synthetase, condensation domain"/>
    <property type="match status" value="1"/>
</dbReference>
<dbReference type="PROSITE" id="PS50075">
    <property type="entry name" value="CARRIER"/>
    <property type="match status" value="2"/>
</dbReference>
<evidence type="ECO:0000313" key="6">
    <source>
        <dbReference type="EMBL" id="NOK14963.1"/>
    </source>
</evidence>
<dbReference type="FunFam" id="3.30.300.30:FF:000010">
    <property type="entry name" value="Enterobactin synthetase component F"/>
    <property type="match status" value="1"/>
</dbReference>
<name>A0A7Y4NHS3_9BACT</name>
<dbReference type="InterPro" id="IPR009081">
    <property type="entry name" value="PP-bd_ACP"/>
</dbReference>
<feature type="non-terminal residue" evidence="6">
    <location>
        <position position="1207"/>
    </location>
</feature>
<dbReference type="PROSITE" id="PS00455">
    <property type="entry name" value="AMP_BINDING"/>
    <property type="match status" value="1"/>
</dbReference>
<keyword evidence="3" id="KW-0596">Phosphopantetheine</keyword>
<dbReference type="PANTHER" id="PTHR45527">
    <property type="entry name" value="NONRIBOSOMAL PEPTIDE SYNTHETASE"/>
    <property type="match status" value="1"/>
</dbReference>